<dbReference type="Pfam" id="PF24684">
    <property type="entry name" value="Vgb_lyase"/>
    <property type="match status" value="1"/>
</dbReference>
<dbReference type="InterPro" id="IPR051344">
    <property type="entry name" value="Vgb"/>
</dbReference>
<evidence type="ECO:0000313" key="2">
    <source>
        <dbReference type="EMBL" id="QBD78064.1"/>
    </source>
</evidence>
<evidence type="ECO:0000256" key="1">
    <source>
        <dbReference type="SAM" id="SignalP"/>
    </source>
</evidence>
<dbReference type="OrthoDB" id="147661at2"/>
<evidence type="ECO:0000313" key="3">
    <source>
        <dbReference type="Proteomes" id="UP000290365"/>
    </source>
</evidence>
<dbReference type="KEGG" id="kbs:EPA93_19515"/>
<feature type="chain" id="PRO_5020940776" description="SMP-30/Gluconolactonase/LRE-like region domain-containing protein" evidence="1">
    <location>
        <begin position="28"/>
        <end position="371"/>
    </location>
</feature>
<gene>
    <name evidence="2" type="ORF">EPA93_19515</name>
</gene>
<keyword evidence="1" id="KW-0732">Signal</keyword>
<dbReference type="SUPFAM" id="SSF101898">
    <property type="entry name" value="NHL repeat"/>
    <property type="match status" value="1"/>
</dbReference>
<protein>
    <recommendedName>
        <fullName evidence="4">SMP-30/Gluconolactonase/LRE-like region domain-containing protein</fullName>
    </recommendedName>
</protein>
<accession>A0A4P6JRS5</accession>
<dbReference type="SUPFAM" id="SSF63829">
    <property type="entry name" value="Calcium-dependent phosphotriesterase"/>
    <property type="match status" value="1"/>
</dbReference>
<feature type="signal peptide" evidence="1">
    <location>
        <begin position="1"/>
        <end position="27"/>
    </location>
</feature>
<keyword evidence="3" id="KW-1185">Reference proteome</keyword>
<dbReference type="EMBL" id="CP035758">
    <property type="protein sequence ID" value="QBD78064.1"/>
    <property type="molecule type" value="Genomic_DNA"/>
</dbReference>
<dbReference type="Gene3D" id="2.130.10.10">
    <property type="entry name" value="YVTN repeat-like/Quinoprotein amine dehydrogenase"/>
    <property type="match status" value="2"/>
</dbReference>
<dbReference type="RefSeq" id="WP_129889117.1">
    <property type="nucleotide sequence ID" value="NZ_CP035758.1"/>
</dbReference>
<dbReference type="InterPro" id="IPR015943">
    <property type="entry name" value="WD40/YVTN_repeat-like_dom_sf"/>
</dbReference>
<name>A0A4P6JRS5_KTERU</name>
<sequence length="371" mass="40508">MLKRLLSISWLLAVLLCASACSGSSLEQINRNIAETPVTGQTTHTSVVIAEGHFQEYALPQANSGLMRPAIDHEGRVWFGEMGHNYLAFFDPRTRTFTQMTPPQGASGIMGIAVAADDTIWFAEQYANYIGHYFPHSGQYKLYSLPVLKTVDPNDKNSTISLPSAPNDIAFDAQGNVWFTELNADSIGMLDPHTGQIKQFPLSPKKTIQTLNPYGIAIDPEGIVWFTEVGSNHIGSLDPHTGAIRLYTLQDSANPFMEIRSDSHGAIWATSFNAGLLVKLDPRTGTLTPYYAPNTGSNTGGLYGLLITSSNEVWVTVTSSNVLARLDSSTKRFIYYQIPTAASTPFGLVMGPEHTIWFTEAGSNKIGMLKP</sequence>
<dbReference type="PANTHER" id="PTHR40274">
    <property type="entry name" value="VIRGINIAMYCIN B LYASE"/>
    <property type="match status" value="1"/>
</dbReference>
<evidence type="ECO:0008006" key="4">
    <source>
        <dbReference type="Google" id="ProtNLM"/>
    </source>
</evidence>
<proteinExistence type="predicted"/>
<dbReference type="AlphaFoldDB" id="A0A4P6JRS5"/>
<organism evidence="2 3">
    <name type="scientific">Ktedonosporobacter rubrisoli</name>
    <dbReference type="NCBI Taxonomy" id="2509675"/>
    <lineage>
        <taxon>Bacteria</taxon>
        <taxon>Bacillati</taxon>
        <taxon>Chloroflexota</taxon>
        <taxon>Ktedonobacteria</taxon>
        <taxon>Ktedonobacterales</taxon>
        <taxon>Ktedonosporobacteraceae</taxon>
        <taxon>Ktedonosporobacter</taxon>
    </lineage>
</organism>
<reference evidence="2 3" key="1">
    <citation type="submission" date="2019-01" db="EMBL/GenBank/DDBJ databases">
        <title>Ktedonosporobacter rubrisoli SCAWS-G2.</title>
        <authorList>
            <person name="Huang Y."/>
            <person name="Yan B."/>
        </authorList>
    </citation>
    <scope>NUCLEOTIDE SEQUENCE [LARGE SCALE GENOMIC DNA]</scope>
    <source>
        <strain evidence="2 3">SCAWS-G2</strain>
    </source>
</reference>
<dbReference type="Proteomes" id="UP000290365">
    <property type="component" value="Chromosome"/>
</dbReference>
<dbReference type="PANTHER" id="PTHR40274:SF3">
    <property type="entry name" value="VIRGINIAMYCIN B LYASE"/>
    <property type="match status" value="1"/>
</dbReference>